<feature type="region of interest" description="Disordered" evidence="4">
    <location>
        <begin position="188"/>
        <end position="208"/>
    </location>
</feature>
<feature type="region of interest" description="Disordered" evidence="4">
    <location>
        <begin position="432"/>
        <end position="476"/>
    </location>
</feature>
<dbReference type="Proteomes" id="UP000475325">
    <property type="component" value="Unassembled WGS sequence"/>
</dbReference>
<dbReference type="AlphaFoldDB" id="A0A7C8J9R9"/>
<dbReference type="SUPFAM" id="SSF54928">
    <property type="entry name" value="RNA-binding domain, RBD"/>
    <property type="match status" value="2"/>
</dbReference>
<reference evidence="6 7" key="1">
    <citation type="submission" date="2019-06" db="EMBL/GenBank/DDBJ databases">
        <authorList>
            <person name="Palmer J.M."/>
        </authorList>
    </citation>
    <scope>NUCLEOTIDE SEQUENCE [LARGE SCALE GENOMIC DNA]</scope>
    <source>
        <strain evidence="6 7">TWF102</strain>
    </source>
</reference>
<proteinExistence type="predicted"/>
<accession>A0A7C8J9R9</accession>
<dbReference type="InterPro" id="IPR012677">
    <property type="entry name" value="Nucleotide-bd_a/b_plait_sf"/>
</dbReference>
<evidence type="ECO:0000256" key="3">
    <source>
        <dbReference type="PROSITE-ProRule" id="PRU00176"/>
    </source>
</evidence>
<protein>
    <recommendedName>
        <fullName evidence="5">RRM domain-containing protein</fullName>
    </recommendedName>
</protein>
<dbReference type="InterPro" id="IPR035979">
    <property type="entry name" value="RBD_domain_sf"/>
</dbReference>
<dbReference type="Gene3D" id="3.30.70.330">
    <property type="match status" value="2"/>
</dbReference>
<dbReference type="PROSITE" id="PS50102">
    <property type="entry name" value="RRM"/>
    <property type="match status" value="2"/>
</dbReference>
<gene>
    <name evidence="6" type="ORF">TWF102_005574</name>
</gene>
<dbReference type="EMBL" id="WIQW01000029">
    <property type="protein sequence ID" value="KAF3099169.1"/>
    <property type="molecule type" value="Genomic_DNA"/>
</dbReference>
<evidence type="ECO:0000313" key="7">
    <source>
        <dbReference type="Proteomes" id="UP000475325"/>
    </source>
</evidence>
<evidence type="ECO:0000256" key="1">
    <source>
        <dbReference type="ARBA" id="ARBA00022737"/>
    </source>
</evidence>
<dbReference type="InterPro" id="IPR000504">
    <property type="entry name" value="RRM_dom"/>
</dbReference>
<dbReference type="GO" id="GO:0003723">
    <property type="term" value="F:RNA binding"/>
    <property type="evidence" value="ECO:0007669"/>
    <property type="project" value="UniProtKB-UniRule"/>
</dbReference>
<evidence type="ECO:0000259" key="5">
    <source>
        <dbReference type="PROSITE" id="PS50102"/>
    </source>
</evidence>
<evidence type="ECO:0000313" key="6">
    <source>
        <dbReference type="EMBL" id="KAF3099169.1"/>
    </source>
</evidence>
<comment type="caution">
    <text evidence="6">The sequence shown here is derived from an EMBL/GenBank/DDBJ whole genome shotgun (WGS) entry which is preliminary data.</text>
</comment>
<evidence type="ECO:0000256" key="2">
    <source>
        <dbReference type="ARBA" id="ARBA00022884"/>
    </source>
</evidence>
<dbReference type="Pfam" id="PF00076">
    <property type="entry name" value="RRM_1"/>
    <property type="match status" value="2"/>
</dbReference>
<keyword evidence="1" id="KW-0677">Repeat</keyword>
<feature type="domain" description="RRM" evidence="5">
    <location>
        <begin position="226"/>
        <end position="299"/>
    </location>
</feature>
<evidence type="ECO:0000256" key="4">
    <source>
        <dbReference type="SAM" id="MobiDB-lite"/>
    </source>
</evidence>
<organism evidence="6 7">
    <name type="scientific">Orbilia oligospora</name>
    <name type="common">Nematode-trapping fungus</name>
    <name type="synonym">Arthrobotrys oligospora</name>
    <dbReference type="NCBI Taxonomy" id="2813651"/>
    <lineage>
        <taxon>Eukaryota</taxon>
        <taxon>Fungi</taxon>
        <taxon>Dikarya</taxon>
        <taxon>Ascomycota</taxon>
        <taxon>Pezizomycotina</taxon>
        <taxon>Orbiliomycetes</taxon>
        <taxon>Orbiliales</taxon>
        <taxon>Orbiliaceae</taxon>
        <taxon>Orbilia</taxon>
    </lineage>
</organism>
<sequence length="476" mass="52750">MNRNNNNTILPSTMAQSNQHKQAYNFHTPYPAVVQTDPAAGSVGFPSHTRSHPQFHPSSFTSHPHHRQYDNINFSHMPFLPSSSHLYNNNPLPLPMVPPVFPLHPVPSQEGPYYHPQPFPPLPPSAFMSFHPIPRGFASFVKPPQPPYNQLPSPIPSADTSIFSTVFSNLNGPSSPTTTVASTITKKMTRKSPVIASTPRAPPDEDEEMDPMSPISMDFSDDGSPTNVYIKGLPESTTDKQLLEMVSPFGEVISSKAIIDRPSGSCKGYGFAKFTSVESAKACIEDLKSRSYEATVAKDSFYSRLKGLADLQSTNLYVSNLPINWNENKIISLFPGYKISKCRLLVSQKAQSRGVAFVTFEDRDVCDEVIEKFSGIQLHEKNHHLPLQVRYADTIAQKQLKKEQQAVGQFPKKSVLMNHKQTLEKGMRINSSKMHSGAPIPMHLRNWRASGAPPVNAPPTPPRSVISAEEDSLKDD</sequence>
<dbReference type="PANTHER" id="PTHR24012">
    <property type="entry name" value="RNA BINDING PROTEIN"/>
    <property type="match status" value="1"/>
</dbReference>
<feature type="domain" description="RRM" evidence="5">
    <location>
        <begin position="314"/>
        <end position="394"/>
    </location>
</feature>
<dbReference type="SMART" id="SM00360">
    <property type="entry name" value="RRM"/>
    <property type="match status" value="2"/>
</dbReference>
<name>A0A7C8J9R9_ORBOL</name>
<keyword evidence="2 3" id="KW-0694">RNA-binding</keyword>